<feature type="region of interest" description="Disordered" evidence="1">
    <location>
        <begin position="155"/>
        <end position="192"/>
    </location>
</feature>
<dbReference type="Proteomes" id="UP000184485">
    <property type="component" value="Unassembled WGS sequence"/>
</dbReference>
<keyword evidence="3" id="KW-1185">Reference proteome</keyword>
<name>A0A1M4YFA6_9HYPH</name>
<reference evidence="2 3" key="1">
    <citation type="submission" date="2016-11" db="EMBL/GenBank/DDBJ databases">
        <authorList>
            <person name="Jaros S."/>
            <person name="Januszkiewicz K."/>
            <person name="Wedrychowicz H."/>
        </authorList>
    </citation>
    <scope>NUCLEOTIDE SEQUENCE [LARGE SCALE GENOMIC DNA]</scope>
    <source>
        <strain evidence="2 3">DSM 19436</strain>
    </source>
</reference>
<evidence type="ECO:0000313" key="3">
    <source>
        <dbReference type="Proteomes" id="UP000184485"/>
    </source>
</evidence>
<sequence length="192" mass="21648">MTDEPKDEPRDQRIPIMMSASEVQAIDDWMFANRIRTRAEAVRRLCETGIAVDRHVLFESRLALADAFSGLVRALVDPEQVEPNRLKFEGAGAATERHILDSLKELAAACLAVDSQLEVLLIARGIGDIASAKQMGARPAEFMSFVRRIEEIEERERGERQQARKNSRRALQLDEDSNEAIEARTTDDTTRE</sequence>
<evidence type="ECO:0000313" key="2">
    <source>
        <dbReference type="EMBL" id="SHF04338.1"/>
    </source>
</evidence>
<organism evidence="2 3">
    <name type="scientific">Kaistia soli DSM 19436</name>
    <dbReference type="NCBI Taxonomy" id="1122133"/>
    <lineage>
        <taxon>Bacteria</taxon>
        <taxon>Pseudomonadati</taxon>
        <taxon>Pseudomonadota</taxon>
        <taxon>Alphaproteobacteria</taxon>
        <taxon>Hyphomicrobiales</taxon>
        <taxon>Kaistiaceae</taxon>
        <taxon>Kaistia</taxon>
    </lineage>
</organism>
<dbReference type="EMBL" id="FQUP01000001">
    <property type="protein sequence ID" value="SHF04338.1"/>
    <property type="molecule type" value="Genomic_DNA"/>
</dbReference>
<protein>
    <submittedName>
        <fullName evidence="2">Uncharacterized protein</fullName>
    </submittedName>
</protein>
<dbReference type="AlphaFoldDB" id="A0A1M4YFA6"/>
<feature type="compositionally biased region" description="Basic and acidic residues" evidence="1">
    <location>
        <begin position="181"/>
        <end position="192"/>
    </location>
</feature>
<proteinExistence type="predicted"/>
<dbReference type="OrthoDB" id="7595565at2"/>
<gene>
    <name evidence="2" type="ORF">SAMN02745157_1504</name>
</gene>
<evidence type="ECO:0000256" key="1">
    <source>
        <dbReference type="SAM" id="MobiDB-lite"/>
    </source>
</evidence>
<accession>A0A1M4YFA6</accession>